<evidence type="ECO:0000256" key="4">
    <source>
        <dbReference type="ARBA" id="ARBA00022737"/>
    </source>
</evidence>
<evidence type="ECO:0000256" key="10">
    <source>
        <dbReference type="ARBA" id="ARBA00071477"/>
    </source>
</evidence>
<keyword evidence="6" id="KW-0175">Coiled coil</keyword>
<dbReference type="AlphaFoldDB" id="A0A8J9ZCL4"/>
<accession>A0A8J9ZCL4</accession>
<dbReference type="InterPro" id="IPR001611">
    <property type="entry name" value="Leu-rich_rpt"/>
</dbReference>
<keyword evidence="13" id="KW-1185">Reference proteome</keyword>
<evidence type="ECO:0000313" key="13">
    <source>
        <dbReference type="Proteomes" id="UP000838412"/>
    </source>
</evidence>
<evidence type="ECO:0000313" key="12">
    <source>
        <dbReference type="EMBL" id="CAH1251918.1"/>
    </source>
</evidence>
<name>A0A8J9ZCL4_BRALA</name>
<keyword evidence="2" id="KW-0963">Cytoplasm</keyword>
<feature type="region of interest" description="Disordered" evidence="11">
    <location>
        <begin position="1"/>
        <end position="38"/>
    </location>
</feature>
<protein>
    <recommendedName>
        <fullName evidence="10">Leucine-rich repeat-containing protein 23</fullName>
    </recommendedName>
</protein>
<dbReference type="Gene3D" id="3.80.10.10">
    <property type="entry name" value="Ribonuclease Inhibitor"/>
    <property type="match status" value="2"/>
</dbReference>
<organism evidence="12 13">
    <name type="scientific">Branchiostoma lanceolatum</name>
    <name type="common">Common lancelet</name>
    <name type="synonym">Amphioxus lanceolatum</name>
    <dbReference type="NCBI Taxonomy" id="7740"/>
    <lineage>
        <taxon>Eukaryota</taxon>
        <taxon>Metazoa</taxon>
        <taxon>Chordata</taxon>
        <taxon>Cephalochordata</taxon>
        <taxon>Leptocardii</taxon>
        <taxon>Amphioxiformes</taxon>
        <taxon>Branchiostomatidae</taxon>
        <taxon>Branchiostoma</taxon>
    </lineage>
</organism>
<evidence type="ECO:0000256" key="9">
    <source>
        <dbReference type="ARBA" id="ARBA00023273"/>
    </source>
</evidence>
<keyword evidence="5" id="KW-0282">Flagellum</keyword>
<dbReference type="Pfam" id="PF13855">
    <property type="entry name" value="LRR_8"/>
    <property type="match status" value="1"/>
</dbReference>
<dbReference type="Proteomes" id="UP000838412">
    <property type="component" value="Chromosome 19"/>
</dbReference>
<keyword evidence="8" id="KW-0206">Cytoskeleton</keyword>
<proteinExistence type="predicted"/>
<dbReference type="PROSITE" id="PS51450">
    <property type="entry name" value="LRR"/>
    <property type="match status" value="4"/>
</dbReference>
<evidence type="ECO:0000256" key="2">
    <source>
        <dbReference type="ARBA" id="ARBA00022490"/>
    </source>
</evidence>
<dbReference type="GO" id="GO:0005737">
    <property type="term" value="C:cytoplasm"/>
    <property type="evidence" value="ECO:0007669"/>
    <property type="project" value="TreeGrafter"/>
</dbReference>
<feature type="compositionally biased region" description="Low complexity" evidence="11">
    <location>
        <begin position="17"/>
        <end position="31"/>
    </location>
</feature>
<dbReference type="SMART" id="SM00369">
    <property type="entry name" value="LRR_TYP"/>
    <property type="match status" value="4"/>
</dbReference>
<keyword evidence="3" id="KW-0433">Leucine-rich repeat</keyword>
<evidence type="ECO:0000256" key="6">
    <source>
        <dbReference type="ARBA" id="ARBA00023054"/>
    </source>
</evidence>
<dbReference type="FunFam" id="3.80.10.10:FF:001051">
    <property type="entry name" value="Leucine-rich repeat-containing 23"/>
    <property type="match status" value="1"/>
</dbReference>
<sequence length="348" mass="38728">MMSDTSFEEGSGVSTPSFASSTVDASSSTTLSEEKVDPGRLTMEMVGPALSELSRTGNGLAHAYIRLELYRKDLTDISVLSDMVHVRFLDLSGNRLTDLSPLNSMNHLLWLKADRNPLTKINMDERLFLQVASFAYNQIDTLEGLSHPQLRILNVTGNRLQRISGLDPSKLRALTTLELRGNGLESTEGLCLPSLRELYLAANKLEKIEGLRKMPNLKLLHLRDNVISSLTGFTSGMKTLQYLNLRGNQIMTVKEVDKLHHLHSLRTLSLAGNPLAEEEAEHYVLDALSYVPSLIRVDKHPVSEEDRSEAEALAELRRRELSSSDSLAHLPHEQMFSSASSEFSSDMI</sequence>
<gene>
    <name evidence="12" type="primary">LRRC23</name>
    <name evidence="12" type="ORF">BLAG_LOCUS12149</name>
</gene>
<dbReference type="SMART" id="SM00365">
    <property type="entry name" value="LRR_SD22"/>
    <property type="match status" value="7"/>
</dbReference>
<reference evidence="12" key="1">
    <citation type="submission" date="2022-01" db="EMBL/GenBank/DDBJ databases">
        <authorList>
            <person name="Braso-Vives M."/>
        </authorList>
    </citation>
    <scope>NUCLEOTIDE SEQUENCE</scope>
</reference>
<evidence type="ECO:0000256" key="5">
    <source>
        <dbReference type="ARBA" id="ARBA00022846"/>
    </source>
</evidence>
<dbReference type="SUPFAM" id="SSF52058">
    <property type="entry name" value="L domain-like"/>
    <property type="match status" value="1"/>
</dbReference>
<dbReference type="InterPro" id="IPR003591">
    <property type="entry name" value="Leu-rich_rpt_typical-subtyp"/>
</dbReference>
<evidence type="ECO:0000256" key="3">
    <source>
        <dbReference type="ARBA" id="ARBA00022614"/>
    </source>
</evidence>
<dbReference type="EMBL" id="OV696704">
    <property type="protein sequence ID" value="CAH1251918.1"/>
    <property type="molecule type" value="Genomic_DNA"/>
</dbReference>
<dbReference type="InterPro" id="IPR032675">
    <property type="entry name" value="LRR_dom_sf"/>
</dbReference>
<dbReference type="Pfam" id="PF00560">
    <property type="entry name" value="LRR_1"/>
    <property type="match status" value="1"/>
</dbReference>
<comment type="subcellular location">
    <subcellularLocation>
        <location evidence="1">Cytoplasm</location>
        <location evidence="1">Cytoskeleton</location>
        <location evidence="1">Flagellum axoneme</location>
    </subcellularLocation>
</comment>
<evidence type="ECO:0000256" key="1">
    <source>
        <dbReference type="ARBA" id="ARBA00004611"/>
    </source>
</evidence>
<evidence type="ECO:0000256" key="7">
    <source>
        <dbReference type="ARBA" id="ARBA00023069"/>
    </source>
</evidence>
<keyword evidence="4" id="KW-0677">Repeat</keyword>
<dbReference type="PANTHER" id="PTHR15454">
    <property type="entry name" value="NISCHARIN RELATED"/>
    <property type="match status" value="1"/>
</dbReference>
<evidence type="ECO:0000256" key="11">
    <source>
        <dbReference type="SAM" id="MobiDB-lite"/>
    </source>
</evidence>
<keyword evidence="9" id="KW-0966">Cell projection</keyword>
<keyword evidence="7" id="KW-0969">Cilium</keyword>
<dbReference type="OrthoDB" id="10040418at2759"/>
<evidence type="ECO:0000256" key="8">
    <source>
        <dbReference type="ARBA" id="ARBA00023212"/>
    </source>
</evidence>
<dbReference type="PANTHER" id="PTHR15454:SF56">
    <property type="entry name" value="PROTEIN PHOSPHATASE 1 REGULATORY SUBUNIT 7-RELATED"/>
    <property type="match status" value="1"/>
</dbReference>